<evidence type="ECO:0000256" key="7">
    <source>
        <dbReference type="ARBA" id="ARBA00022692"/>
    </source>
</evidence>
<dbReference type="Gene3D" id="6.10.340.10">
    <property type="match status" value="1"/>
</dbReference>
<dbReference type="SUPFAM" id="SSF158472">
    <property type="entry name" value="HAMP domain-like"/>
    <property type="match status" value="1"/>
</dbReference>
<evidence type="ECO:0000313" key="17">
    <source>
        <dbReference type="Proteomes" id="UP000603200"/>
    </source>
</evidence>
<dbReference type="Pfam" id="PF00512">
    <property type="entry name" value="HisKA"/>
    <property type="match status" value="1"/>
</dbReference>
<dbReference type="PROSITE" id="PS50885">
    <property type="entry name" value="HAMP"/>
    <property type="match status" value="1"/>
</dbReference>
<evidence type="ECO:0000256" key="5">
    <source>
        <dbReference type="ARBA" id="ARBA00022553"/>
    </source>
</evidence>
<reference evidence="16 17" key="1">
    <citation type="submission" date="2021-01" db="EMBL/GenBank/DDBJ databases">
        <title>Whole genome shotgun sequence of Actinoplanes humidus NBRC 14915.</title>
        <authorList>
            <person name="Komaki H."/>
            <person name="Tamura T."/>
        </authorList>
    </citation>
    <scope>NUCLEOTIDE SEQUENCE [LARGE SCALE GENOMIC DNA]</scope>
    <source>
        <strain evidence="16 17">NBRC 14915</strain>
    </source>
</reference>
<dbReference type="SUPFAM" id="SSF47384">
    <property type="entry name" value="Homodimeric domain of signal transducing histidine kinase"/>
    <property type="match status" value="1"/>
</dbReference>
<sequence>MPRTFAGRAVLVTAATAVISVIITALVALPIAVRSANNAARADLVEKSAIAVELLATERPAARERIVARLRDDGIALYLVRRGVPDHPGLPARVVEQIAAGQVVNTRGVVGGKAVLIAGSPLSGNNAGVVLTRRAVSGTAAKVLSGVWIALLAGLLGGVGAGALLAHFIARPLRQAAFAAARLSAGDRTVRLAVRPPAEAAELAAALNQLGAALQVSEGREREFLLSVSHELRTPLATIRGYAEALADGVVEADGAAKAGETMLNEADRLDRLISDLLVLSRLEAADLPVHIVAVDLADVTGAAGEAWAPRCTPDGPSLTVDLPASPVLIDTDPGRIRQVIDGLCENALRVLPPGTPLILAVRAGERGGVVEVRDGGPGFTDEDLAVAFERGALQQRYRHVRKTGSGLGLALAARLVNRLGGTIEAGHAPEGGAMFSITLPYTTRTQR</sequence>
<keyword evidence="7 13" id="KW-0812">Transmembrane</keyword>
<evidence type="ECO:0000256" key="3">
    <source>
        <dbReference type="ARBA" id="ARBA00012438"/>
    </source>
</evidence>
<keyword evidence="8" id="KW-0547">Nucleotide-binding</keyword>
<dbReference type="InterPro" id="IPR050980">
    <property type="entry name" value="2C_sensor_his_kinase"/>
</dbReference>
<dbReference type="CDD" id="cd00075">
    <property type="entry name" value="HATPase"/>
    <property type="match status" value="1"/>
</dbReference>
<dbReference type="PANTHER" id="PTHR44936:SF9">
    <property type="entry name" value="SENSOR PROTEIN CREC"/>
    <property type="match status" value="1"/>
</dbReference>
<dbReference type="SMART" id="SM00388">
    <property type="entry name" value="HisKA"/>
    <property type="match status" value="1"/>
</dbReference>
<dbReference type="SMART" id="SM00387">
    <property type="entry name" value="HATPase_c"/>
    <property type="match status" value="1"/>
</dbReference>
<evidence type="ECO:0000259" key="14">
    <source>
        <dbReference type="PROSITE" id="PS50109"/>
    </source>
</evidence>
<feature type="domain" description="HAMP" evidence="15">
    <location>
        <begin position="167"/>
        <end position="219"/>
    </location>
</feature>
<evidence type="ECO:0000256" key="12">
    <source>
        <dbReference type="ARBA" id="ARBA00023012"/>
    </source>
</evidence>
<evidence type="ECO:0000256" key="6">
    <source>
        <dbReference type="ARBA" id="ARBA00022679"/>
    </source>
</evidence>
<evidence type="ECO:0000256" key="8">
    <source>
        <dbReference type="ARBA" id="ARBA00022741"/>
    </source>
</evidence>
<comment type="catalytic activity">
    <reaction evidence="1">
        <text>ATP + protein L-histidine = ADP + protein N-phospho-L-histidine.</text>
        <dbReference type="EC" id="2.7.13.3"/>
    </reaction>
</comment>
<dbReference type="InterPro" id="IPR003660">
    <property type="entry name" value="HAMP_dom"/>
</dbReference>
<dbReference type="CDD" id="cd00082">
    <property type="entry name" value="HisKA"/>
    <property type="match status" value="1"/>
</dbReference>
<dbReference type="SUPFAM" id="SSF55874">
    <property type="entry name" value="ATPase domain of HSP90 chaperone/DNA topoisomerase II/histidine kinase"/>
    <property type="match status" value="1"/>
</dbReference>
<comment type="caution">
    <text evidence="16">The sequence shown here is derived from an EMBL/GenBank/DDBJ whole genome shotgun (WGS) entry which is preliminary data.</text>
</comment>
<comment type="subcellular location">
    <subcellularLocation>
        <location evidence="2">Cell membrane</location>
        <topology evidence="2">Multi-pass membrane protein</topology>
    </subcellularLocation>
</comment>
<evidence type="ECO:0000259" key="15">
    <source>
        <dbReference type="PROSITE" id="PS50885"/>
    </source>
</evidence>
<accession>A0ABQ3ZQN0</accession>
<dbReference type="Proteomes" id="UP000603200">
    <property type="component" value="Unassembled WGS sequence"/>
</dbReference>
<evidence type="ECO:0000256" key="2">
    <source>
        <dbReference type="ARBA" id="ARBA00004651"/>
    </source>
</evidence>
<dbReference type="Gene3D" id="1.10.287.130">
    <property type="match status" value="1"/>
</dbReference>
<keyword evidence="12" id="KW-0902">Two-component regulatory system</keyword>
<dbReference type="RefSeq" id="WP_203837646.1">
    <property type="nucleotide sequence ID" value="NZ_BAAATV010000008.1"/>
</dbReference>
<keyword evidence="6" id="KW-0808">Transferase</keyword>
<keyword evidence="11 13" id="KW-1133">Transmembrane helix</keyword>
<feature type="transmembrane region" description="Helical" evidence="13">
    <location>
        <begin position="143"/>
        <end position="169"/>
    </location>
</feature>
<dbReference type="SMART" id="SM00304">
    <property type="entry name" value="HAMP"/>
    <property type="match status" value="1"/>
</dbReference>
<organism evidence="16 17">
    <name type="scientific">Winogradskya humida</name>
    <dbReference type="NCBI Taxonomy" id="113566"/>
    <lineage>
        <taxon>Bacteria</taxon>
        <taxon>Bacillati</taxon>
        <taxon>Actinomycetota</taxon>
        <taxon>Actinomycetes</taxon>
        <taxon>Micromonosporales</taxon>
        <taxon>Micromonosporaceae</taxon>
        <taxon>Winogradskya</taxon>
    </lineage>
</organism>
<proteinExistence type="predicted"/>
<feature type="domain" description="Histidine kinase" evidence="14">
    <location>
        <begin position="227"/>
        <end position="444"/>
    </location>
</feature>
<dbReference type="EC" id="2.7.13.3" evidence="3"/>
<dbReference type="GO" id="GO:0016301">
    <property type="term" value="F:kinase activity"/>
    <property type="evidence" value="ECO:0007669"/>
    <property type="project" value="UniProtKB-KW"/>
</dbReference>
<dbReference type="InterPro" id="IPR036097">
    <property type="entry name" value="HisK_dim/P_sf"/>
</dbReference>
<dbReference type="InterPro" id="IPR003594">
    <property type="entry name" value="HATPase_dom"/>
</dbReference>
<dbReference type="InterPro" id="IPR036890">
    <property type="entry name" value="HATPase_C_sf"/>
</dbReference>
<dbReference type="Gene3D" id="3.30.565.10">
    <property type="entry name" value="Histidine kinase-like ATPase, C-terminal domain"/>
    <property type="match status" value="1"/>
</dbReference>
<dbReference type="Pfam" id="PF02518">
    <property type="entry name" value="HATPase_c"/>
    <property type="match status" value="1"/>
</dbReference>
<evidence type="ECO:0000313" key="16">
    <source>
        <dbReference type="EMBL" id="GIE20482.1"/>
    </source>
</evidence>
<evidence type="ECO:0000256" key="4">
    <source>
        <dbReference type="ARBA" id="ARBA00022475"/>
    </source>
</evidence>
<keyword evidence="4" id="KW-1003">Cell membrane</keyword>
<keyword evidence="5" id="KW-0597">Phosphoprotein</keyword>
<dbReference type="Pfam" id="PF00672">
    <property type="entry name" value="HAMP"/>
    <property type="match status" value="1"/>
</dbReference>
<keyword evidence="9 16" id="KW-0418">Kinase</keyword>
<evidence type="ECO:0000256" key="9">
    <source>
        <dbReference type="ARBA" id="ARBA00022777"/>
    </source>
</evidence>
<evidence type="ECO:0000256" key="13">
    <source>
        <dbReference type="SAM" id="Phobius"/>
    </source>
</evidence>
<evidence type="ECO:0000256" key="10">
    <source>
        <dbReference type="ARBA" id="ARBA00022840"/>
    </source>
</evidence>
<evidence type="ECO:0000256" key="11">
    <source>
        <dbReference type="ARBA" id="ARBA00022989"/>
    </source>
</evidence>
<keyword evidence="10" id="KW-0067">ATP-binding</keyword>
<gene>
    <name evidence="16" type="ORF">Ahu01nite_035840</name>
</gene>
<name>A0ABQ3ZQN0_9ACTN</name>
<dbReference type="PANTHER" id="PTHR44936">
    <property type="entry name" value="SENSOR PROTEIN CREC"/>
    <property type="match status" value="1"/>
</dbReference>
<keyword evidence="17" id="KW-1185">Reference proteome</keyword>
<dbReference type="InterPro" id="IPR005467">
    <property type="entry name" value="His_kinase_dom"/>
</dbReference>
<protein>
    <recommendedName>
        <fullName evidence="3">histidine kinase</fullName>
        <ecNumber evidence="3">2.7.13.3</ecNumber>
    </recommendedName>
</protein>
<evidence type="ECO:0000256" key="1">
    <source>
        <dbReference type="ARBA" id="ARBA00000085"/>
    </source>
</evidence>
<feature type="transmembrane region" description="Helical" evidence="13">
    <location>
        <begin position="6"/>
        <end position="33"/>
    </location>
</feature>
<keyword evidence="13" id="KW-0472">Membrane</keyword>
<dbReference type="EMBL" id="BOMN01000041">
    <property type="protein sequence ID" value="GIE20482.1"/>
    <property type="molecule type" value="Genomic_DNA"/>
</dbReference>
<dbReference type="InterPro" id="IPR003661">
    <property type="entry name" value="HisK_dim/P_dom"/>
</dbReference>
<dbReference type="PROSITE" id="PS50109">
    <property type="entry name" value="HIS_KIN"/>
    <property type="match status" value="1"/>
</dbReference>